<comment type="caution">
    <text evidence="4">The sequence shown here is derived from an EMBL/GenBank/DDBJ whole genome shotgun (WGS) entry which is preliminary data.</text>
</comment>
<dbReference type="GO" id="GO:0042602">
    <property type="term" value="F:riboflavin reductase (NADPH) activity"/>
    <property type="evidence" value="ECO:0007669"/>
    <property type="project" value="TreeGrafter"/>
</dbReference>
<dbReference type="Proteomes" id="UP000772434">
    <property type="component" value="Unassembled WGS sequence"/>
</dbReference>
<feature type="compositionally biased region" description="Low complexity" evidence="2">
    <location>
        <begin position="80"/>
        <end position="108"/>
    </location>
</feature>
<gene>
    <name evidence="4" type="ORF">BDP27DRAFT_339091</name>
</gene>
<feature type="region of interest" description="Disordered" evidence="2">
    <location>
        <begin position="79"/>
        <end position="108"/>
    </location>
</feature>
<evidence type="ECO:0000256" key="1">
    <source>
        <dbReference type="ARBA" id="ARBA00023002"/>
    </source>
</evidence>
<evidence type="ECO:0000256" key="2">
    <source>
        <dbReference type="SAM" id="MobiDB-lite"/>
    </source>
</evidence>
<dbReference type="InterPro" id="IPR012349">
    <property type="entry name" value="Split_barrel_FMN-bd"/>
</dbReference>
<dbReference type="AlphaFoldDB" id="A0A9P5Q9V7"/>
<name>A0A9P5Q9V7_9AGAR</name>
<dbReference type="PANTHER" id="PTHR30466:SF1">
    <property type="entry name" value="FMN REDUCTASE (NADH) RUTF"/>
    <property type="match status" value="1"/>
</dbReference>
<proteinExistence type="predicted"/>
<evidence type="ECO:0000313" key="5">
    <source>
        <dbReference type="Proteomes" id="UP000772434"/>
    </source>
</evidence>
<dbReference type="SMART" id="SM00903">
    <property type="entry name" value="Flavin_Reduct"/>
    <property type="match status" value="1"/>
</dbReference>
<accession>A0A9P5Q9V7</accession>
<dbReference type="InterPro" id="IPR002563">
    <property type="entry name" value="Flavin_Rdtase-like_dom"/>
</dbReference>
<keyword evidence="5" id="KW-1185">Reference proteome</keyword>
<dbReference type="OrthoDB" id="2015405at2759"/>
<dbReference type="Pfam" id="PF01613">
    <property type="entry name" value="Flavin_Reduct"/>
    <property type="match status" value="1"/>
</dbReference>
<dbReference type="EMBL" id="JADNRY010000002">
    <property type="protein sequence ID" value="KAF9078026.1"/>
    <property type="molecule type" value="Genomic_DNA"/>
</dbReference>
<dbReference type="PANTHER" id="PTHR30466">
    <property type="entry name" value="FLAVIN REDUCTASE"/>
    <property type="match status" value="1"/>
</dbReference>
<feature type="region of interest" description="Disordered" evidence="2">
    <location>
        <begin position="279"/>
        <end position="309"/>
    </location>
</feature>
<feature type="domain" description="Flavin reductase like" evidence="3">
    <location>
        <begin position="12"/>
        <end position="262"/>
    </location>
</feature>
<protein>
    <submittedName>
        <fullName evidence="4">Flavin reductase like domain-containing protein</fullName>
    </submittedName>
</protein>
<evidence type="ECO:0000313" key="4">
    <source>
        <dbReference type="EMBL" id="KAF9078026.1"/>
    </source>
</evidence>
<keyword evidence="1" id="KW-0560">Oxidoreductase</keyword>
<organism evidence="4 5">
    <name type="scientific">Rhodocollybia butyracea</name>
    <dbReference type="NCBI Taxonomy" id="206335"/>
    <lineage>
        <taxon>Eukaryota</taxon>
        <taxon>Fungi</taxon>
        <taxon>Dikarya</taxon>
        <taxon>Basidiomycota</taxon>
        <taxon>Agaricomycotina</taxon>
        <taxon>Agaricomycetes</taxon>
        <taxon>Agaricomycetidae</taxon>
        <taxon>Agaricales</taxon>
        <taxon>Marasmiineae</taxon>
        <taxon>Omphalotaceae</taxon>
        <taxon>Rhodocollybia</taxon>
    </lineage>
</organism>
<dbReference type="InterPro" id="IPR050268">
    <property type="entry name" value="NADH-dep_flavin_reductase"/>
</dbReference>
<reference evidence="4" key="1">
    <citation type="submission" date="2020-11" db="EMBL/GenBank/DDBJ databases">
        <authorList>
            <consortium name="DOE Joint Genome Institute"/>
            <person name="Ahrendt S."/>
            <person name="Riley R."/>
            <person name="Andreopoulos W."/>
            <person name="Labutti K."/>
            <person name="Pangilinan J."/>
            <person name="Ruiz-Duenas F.J."/>
            <person name="Barrasa J.M."/>
            <person name="Sanchez-Garcia M."/>
            <person name="Camarero S."/>
            <person name="Miyauchi S."/>
            <person name="Serrano A."/>
            <person name="Linde D."/>
            <person name="Babiker R."/>
            <person name="Drula E."/>
            <person name="Ayuso-Fernandez I."/>
            <person name="Pacheco R."/>
            <person name="Padilla G."/>
            <person name="Ferreira P."/>
            <person name="Barriuso J."/>
            <person name="Kellner H."/>
            <person name="Castanera R."/>
            <person name="Alfaro M."/>
            <person name="Ramirez L."/>
            <person name="Pisabarro A.G."/>
            <person name="Kuo A."/>
            <person name="Tritt A."/>
            <person name="Lipzen A."/>
            <person name="He G."/>
            <person name="Yan M."/>
            <person name="Ng V."/>
            <person name="Cullen D."/>
            <person name="Martin F."/>
            <person name="Rosso M.-N."/>
            <person name="Henrissat B."/>
            <person name="Hibbett D."/>
            <person name="Martinez A.T."/>
            <person name="Grigoriev I.V."/>
        </authorList>
    </citation>
    <scope>NUCLEOTIDE SEQUENCE</scope>
    <source>
        <strain evidence="4">AH 40177</strain>
    </source>
</reference>
<evidence type="ECO:0000259" key="3">
    <source>
        <dbReference type="SMART" id="SM00903"/>
    </source>
</evidence>
<dbReference type="Gene3D" id="2.30.110.10">
    <property type="entry name" value="Electron Transport, Fmn-binding Protein, Chain A"/>
    <property type="match status" value="1"/>
</dbReference>
<dbReference type="SUPFAM" id="SSF50475">
    <property type="entry name" value="FMN-binding split barrel"/>
    <property type="match status" value="2"/>
</dbReference>
<sequence>MLQLQSKLRSLLRETAQPVAVITSIIHPHSTRSTSVSQFHGATLSSFTSISMDPHPLVAFSLRIPSRMGDSLRAKLELPSSSSFSNAPSKKLHSNPNPSPNSSLSPKSQTHSRFIINILSASQAPTAILFSRPDLYPHPFDEIYEVKEPTHHHNYRKNKDTGLRLRYHLNEEGIPVLDGSLGALACTLVNRPIELGGLDMDSRDADLNLNTGSTVNTSSANSSTSELYIARVTRVENMAWDIEDDPQATPLPLLYHRRDYSTLTSLASLRTSRLEIENDSSRNGLGLGDSDPELGKSKTRVRRRSEQVN</sequence>
<dbReference type="GO" id="GO:0010181">
    <property type="term" value="F:FMN binding"/>
    <property type="evidence" value="ECO:0007669"/>
    <property type="project" value="InterPro"/>
</dbReference>